<evidence type="ECO:0000313" key="4">
    <source>
        <dbReference type="EMBL" id="ALF60689.1"/>
    </source>
</evidence>
<dbReference type="PANTHER" id="PTHR10545:SF42">
    <property type="entry name" value="ACETYLTRANSFERASE"/>
    <property type="match status" value="1"/>
</dbReference>
<keyword evidence="2" id="KW-0012">Acyltransferase</keyword>
<accession>A0A0M4U8D0</accession>
<evidence type="ECO:0000313" key="5">
    <source>
        <dbReference type="Proteomes" id="UP000059847"/>
    </source>
</evidence>
<dbReference type="PROSITE" id="PS51186">
    <property type="entry name" value="GNAT"/>
    <property type="match status" value="1"/>
</dbReference>
<evidence type="ECO:0000259" key="3">
    <source>
        <dbReference type="PROSITE" id="PS51186"/>
    </source>
</evidence>
<evidence type="ECO:0000256" key="1">
    <source>
        <dbReference type="ARBA" id="ARBA00022679"/>
    </source>
</evidence>
<gene>
    <name evidence="4" type="ORF">AOC03_01475</name>
</gene>
<protein>
    <submittedName>
        <fullName evidence="4">GCN5 family acetyltransferase</fullName>
    </submittedName>
</protein>
<dbReference type="CDD" id="cd04301">
    <property type="entry name" value="NAT_SF"/>
    <property type="match status" value="1"/>
</dbReference>
<dbReference type="EMBL" id="CP012678">
    <property type="protein sequence ID" value="ALF60689.1"/>
    <property type="molecule type" value="Genomic_DNA"/>
</dbReference>
<sequence>MNKKSSIPQSDQIVIQPLNSADYDNWLVLWDAYLTFYKTSLPLETSQYTWQKLLDNSVPIFGFGAHKNGLLVGIVHTVLHPNTWNNTDVCYLEDLYVAESIRNSGIGQTLIKQVYTFAKSKNCNRVYWVTQEENTTARKLYDKLATLTDMVQYRHNL</sequence>
<dbReference type="SUPFAM" id="SSF55729">
    <property type="entry name" value="Acyl-CoA N-acyltransferases (Nat)"/>
    <property type="match status" value="1"/>
</dbReference>
<feature type="domain" description="N-acetyltransferase" evidence="3">
    <location>
        <begin position="13"/>
        <end position="157"/>
    </location>
</feature>
<dbReference type="KEGG" id="pur:AOC03_01475"/>
<dbReference type="Gene3D" id="3.40.630.30">
    <property type="match status" value="1"/>
</dbReference>
<reference evidence="4 5" key="1">
    <citation type="submission" date="2015-09" db="EMBL/GenBank/DDBJ databases">
        <title>Complete genome of Psychrobacter urativorans R10.10B.</title>
        <authorList>
            <person name="See-Too W.S."/>
            <person name="Chan K.G."/>
        </authorList>
    </citation>
    <scope>NUCLEOTIDE SEQUENCE [LARGE SCALE GENOMIC DNA]</scope>
    <source>
        <strain evidence="4 5">R10.10B</strain>
    </source>
</reference>
<dbReference type="GO" id="GO:0008080">
    <property type="term" value="F:N-acetyltransferase activity"/>
    <property type="evidence" value="ECO:0007669"/>
    <property type="project" value="TreeGrafter"/>
</dbReference>
<keyword evidence="5" id="KW-1185">Reference proteome</keyword>
<dbReference type="STRING" id="45610.AOC03_01475"/>
<dbReference type="AlphaFoldDB" id="A0A0M4U8D0"/>
<evidence type="ECO:0000256" key="2">
    <source>
        <dbReference type="ARBA" id="ARBA00023315"/>
    </source>
</evidence>
<dbReference type="Proteomes" id="UP000059847">
    <property type="component" value="Chromosome"/>
</dbReference>
<dbReference type="InterPro" id="IPR016181">
    <property type="entry name" value="Acyl_CoA_acyltransferase"/>
</dbReference>
<dbReference type="InterPro" id="IPR051016">
    <property type="entry name" value="Diverse_Substrate_AcTransf"/>
</dbReference>
<dbReference type="PANTHER" id="PTHR10545">
    <property type="entry name" value="DIAMINE N-ACETYLTRANSFERASE"/>
    <property type="match status" value="1"/>
</dbReference>
<dbReference type="OrthoDB" id="9805924at2"/>
<organism evidence="4 5">
    <name type="scientific">Psychrobacter urativorans</name>
    <dbReference type="NCBI Taxonomy" id="45610"/>
    <lineage>
        <taxon>Bacteria</taxon>
        <taxon>Pseudomonadati</taxon>
        <taxon>Pseudomonadota</taxon>
        <taxon>Gammaproteobacteria</taxon>
        <taxon>Moraxellales</taxon>
        <taxon>Moraxellaceae</taxon>
        <taxon>Psychrobacter</taxon>
    </lineage>
</organism>
<dbReference type="Pfam" id="PF00583">
    <property type="entry name" value="Acetyltransf_1"/>
    <property type="match status" value="1"/>
</dbReference>
<proteinExistence type="predicted"/>
<name>A0A0M4U8D0_9GAMM</name>
<dbReference type="InterPro" id="IPR000182">
    <property type="entry name" value="GNAT_dom"/>
</dbReference>
<keyword evidence="1 4" id="KW-0808">Transferase</keyword>
<dbReference type="RefSeq" id="WP_062536354.1">
    <property type="nucleotide sequence ID" value="NZ_CP012678.1"/>
</dbReference>